<reference evidence="2 3" key="1">
    <citation type="submission" date="2016-10" db="EMBL/GenBank/DDBJ databases">
        <title>Comparative genome analysis of multiple Pseudomonas spp. focuses on biocontrol and plant growth promoting traits.</title>
        <authorList>
            <person name="Tao X.-Y."/>
            <person name="Taylor C.G."/>
        </authorList>
    </citation>
    <scope>NUCLEOTIDE SEQUENCE [LARGE SCALE GENOMIC DNA]</scope>
    <source>
        <strain evidence="2 3">39A2</strain>
    </source>
</reference>
<comment type="caution">
    <text evidence="2">The sequence shown here is derived from an EMBL/GenBank/DDBJ whole genome shotgun (WGS) entry which is preliminary data.</text>
</comment>
<protein>
    <submittedName>
        <fullName evidence="2">Uncharacterized protein</fullName>
    </submittedName>
</protein>
<proteinExistence type="predicted"/>
<sequence>MKTQIMIATIMFSVGFATMPPARALTQEEADRAVKTMSERDAQQAKGQSTQLENCTPYSSTEHRFSKEFLDCVGRNQSVVNAAQADKQRVETEQALQAMRRNSPSHSGWSYQRCVIKNVTDAQNDLSARTIDQNCQQYPYYAKDLGTDFFGYKTADECTLDAGKKTASRIAYILIKRACDGLYP</sequence>
<name>A0A423KIX6_9PSED</name>
<feature type="region of interest" description="Disordered" evidence="1">
    <location>
        <begin position="35"/>
        <end position="57"/>
    </location>
</feature>
<evidence type="ECO:0000313" key="2">
    <source>
        <dbReference type="EMBL" id="RON53104.1"/>
    </source>
</evidence>
<gene>
    <name evidence="2" type="ORF">BK665_15785</name>
</gene>
<dbReference type="AlphaFoldDB" id="A0A423KIX6"/>
<accession>A0A423KIX6</accession>
<organism evidence="2 3">
    <name type="scientific">Pseudomonas frederiksbergensis</name>
    <dbReference type="NCBI Taxonomy" id="104087"/>
    <lineage>
        <taxon>Bacteria</taxon>
        <taxon>Pseudomonadati</taxon>
        <taxon>Pseudomonadota</taxon>
        <taxon>Gammaproteobacteria</taxon>
        <taxon>Pseudomonadales</taxon>
        <taxon>Pseudomonadaceae</taxon>
        <taxon>Pseudomonas</taxon>
    </lineage>
</organism>
<dbReference type="Proteomes" id="UP000283627">
    <property type="component" value="Unassembled WGS sequence"/>
</dbReference>
<evidence type="ECO:0000256" key="1">
    <source>
        <dbReference type="SAM" id="MobiDB-lite"/>
    </source>
</evidence>
<evidence type="ECO:0000313" key="3">
    <source>
        <dbReference type="Proteomes" id="UP000283627"/>
    </source>
</evidence>
<dbReference type="EMBL" id="MOBP01000010">
    <property type="protein sequence ID" value="RON53104.1"/>
    <property type="molecule type" value="Genomic_DNA"/>
</dbReference>
<dbReference type="RefSeq" id="WP_123407383.1">
    <property type="nucleotide sequence ID" value="NZ_MOBP01000010.1"/>
</dbReference>
<feature type="compositionally biased region" description="Polar residues" evidence="1">
    <location>
        <begin position="45"/>
        <end position="57"/>
    </location>
</feature>